<evidence type="ECO:0000313" key="2">
    <source>
        <dbReference type="Proteomes" id="UP000054279"/>
    </source>
</evidence>
<keyword evidence="2" id="KW-1185">Reference proteome</keyword>
<accession>A0A0C9UHR1</accession>
<proteinExistence type="predicted"/>
<name>A0A0C9UHR1_SPHS4</name>
<organism evidence="1 2">
    <name type="scientific">Sphaerobolus stellatus (strain SS14)</name>
    <dbReference type="NCBI Taxonomy" id="990650"/>
    <lineage>
        <taxon>Eukaryota</taxon>
        <taxon>Fungi</taxon>
        <taxon>Dikarya</taxon>
        <taxon>Basidiomycota</taxon>
        <taxon>Agaricomycotina</taxon>
        <taxon>Agaricomycetes</taxon>
        <taxon>Phallomycetidae</taxon>
        <taxon>Geastrales</taxon>
        <taxon>Sphaerobolaceae</taxon>
        <taxon>Sphaerobolus</taxon>
    </lineage>
</organism>
<evidence type="ECO:0000313" key="1">
    <source>
        <dbReference type="EMBL" id="KIJ24911.1"/>
    </source>
</evidence>
<reference evidence="1 2" key="1">
    <citation type="submission" date="2014-06" db="EMBL/GenBank/DDBJ databases">
        <title>Evolutionary Origins and Diversification of the Mycorrhizal Mutualists.</title>
        <authorList>
            <consortium name="DOE Joint Genome Institute"/>
            <consortium name="Mycorrhizal Genomics Consortium"/>
            <person name="Kohler A."/>
            <person name="Kuo A."/>
            <person name="Nagy L.G."/>
            <person name="Floudas D."/>
            <person name="Copeland A."/>
            <person name="Barry K.W."/>
            <person name="Cichocki N."/>
            <person name="Veneault-Fourrey C."/>
            <person name="LaButti K."/>
            <person name="Lindquist E.A."/>
            <person name="Lipzen A."/>
            <person name="Lundell T."/>
            <person name="Morin E."/>
            <person name="Murat C."/>
            <person name="Riley R."/>
            <person name="Ohm R."/>
            <person name="Sun H."/>
            <person name="Tunlid A."/>
            <person name="Henrissat B."/>
            <person name="Grigoriev I.V."/>
            <person name="Hibbett D.S."/>
            <person name="Martin F."/>
        </authorList>
    </citation>
    <scope>NUCLEOTIDE SEQUENCE [LARGE SCALE GENOMIC DNA]</scope>
    <source>
        <strain evidence="1 2">SS14</strain>
    </source>
</reference>
<dbReference type="EMBL" id="KN837448">
    <property type="protein sequence ID" value="KIJ24911.1"/>
    <property type="molecule type" value="Genomic_DNA"/>
</dbReference>
<dbReference type="HOGENOM" id="CLU_2905632_0_0_1"/>
<dbReference type="AlphaFoldDB" id="A0A0C9UHR1"/>
<gene>
    <name evidence="1" type="ORF">M422DRAFT_38968</name>
</gene>
<dbReference type="Proteomes" id="UP000054279">
    <property type="component" value="Unassembled WGS sequence"/>
</dbReference>
<protein>
    <submittedName>
        <fullName evidence="1">Uncharacterized protein</fullName>
    </submittedName>
</protein>
<sequence>MQQPAGSSVAVNDCVAPFLVGEDAVGSSGTREDWRAEHFEDEEDMLEWEVQRVDIGAACERC</sequence>